<name>G2DX74_9GAMM</name>
<dbReference type="GO" id="GO:0016301">
    <property type="term" value="F:kinase activity"/>
    <property type="evidence" value="ECO:0007669"/>
    <property type="project" value="UniProtKB-KW"/>
</dbReference>
<keyword evidence="2" id="KW-1185">Reference proteome</keyword>
<proteinExistence type="predicted"/>
<dbReference type="EMBL" id="AFWT01000003">
    <property type="protein sequence ID" value="EGV33428.1"/>
    <property type="molecule type" value="Genomic_DNA"/>
</dbReference>
<dbReference type="RefSeq" id="WP_007039351.1">
    <property type="nucleotide sequence ID" value="NZ_AFWT01000003.1"/>
</dbReference>
<evidence type="ECO:0000313" key="2">
    <source>
        <dbReference type="Proteomes" id="UP000004200"/>
    </source>
</evidence>
<reference evidence="1 2" key="1">
    <citation type="submission" date="2011-06" db="EMBL/GenBank/DDBJ databases">
        <title>The draft genome of Thiorhodococcus drewsii AZ1.</title>
        <authorList>
            <consortium name="US DOE Joint Genome Institute (JGI-PGF)"/>
            <person name="Lucas S."/>
            <person name="Han J."/>
            <person name="Lapidus A."/>
            <person name="Cheng J.-F."/>
            <person name="Goodwin L."/>
            <person name="Pitluck S."/>
            <person name="Peters L."/>
            <person name="Land M.L."/>
            <person name="Hauser L."/>
            <person name="Vogl K."/>
            <person name="Liu Z."/>
            <person name="Imhoff J."/>
            <person name="Thiel V."/>
            <person name="Frigaard N.-U."/>
            <person name="Bryant D.A."/>
            <person name="Woyke T.J."/>
        </authorList>
    </citation>
    <scope>NUCLEOTIDE SEQUENCE [LARGE SCALE GENOMIC DNA]</scope>
    <source>
        <strain evidence="1 2">AZ1</strain>
    </source>
</reference>
<keyword evidence="1" id="KW-0418">Kinase</keyword>
<dbReference type="AlphaFoldDB" id="G2DX74"/>
<protein>
    <submittedName>
        <fullName evidence="1">Histidine kinase</fullName>
    </submittedName>
</protein>
<evidence type="ECO:0000313" key="1">
    <source>
        <dbReference type="EMBL" id="EGV33428.1"/>
    </source>
</evidence>
<dbReference type="SUPFAM" id="SSF58104">
    <property type="entry name" value="Methyl-accepting chemotaxis protein (MCP) signaling domain"/>
    <property type="match status" value="1"/>
</dbReference>
<dbReference type="STRING" id="765913.ThidrDRAFT_0635"/>
<dbReference type="OrthoDB" id="2489132at2"/>
<accession>G2DX74</accession>
<gene>
    <name evidence="1" type="ORF">ThidrDRAFT_0635</name>
</gene>
<sequence length="65" mass="6834">MIEQLQSGANQVADAMELVRAKAEATVAQASNTSAARQAIADLIDNIKSMNIQIASMAEEIKATS</sequence>
<keyword evidence="1" id="KW-0808">Transferase</keyword>
<comment type="caution">
    <text evidence="1">The sequence shown here is derived from an EMBL/GenBank/DDBJ whole genome shotgun (WGS) entry which is preliminary data.</text>
</comment>
<dbReference type="Proteomes" id="UP000004200">
    <property type="component" value="Unassembled WGS sequence"/>
</dbReference>
<organism evidence="1 2">
    <name type="scientific">Thiorhodococcus drewsii AZ1</name>
    <dbReference type="NCBI Taxonomy" id="765913"/>
    <lineage>
        <taxon>Bacteria</taxon>
        <taxon>Pseudomonadati</taxon>
        <taxon>Pseudomonadota</taxon>
        <taxon>Gammaproteobacteria</taxon>
        <taxon>Chromatiales</taxon>
        <taxon>Chromatiaceae</taxon>
        <taxon>Thiorhodococcus</taxon>
    </lineage>
</organism>